<dbReference type="Gene3D" id="2.30.42.10">
    <property type="match status" value="2"/>
</dbReference>
<reference evidence="4" key="1">
    <citation type="journal article" date="2014" name="Int. J. Syst. Evol. Microbiol.">
        <title>Complete genome sequence of Corynebacterium casei LMG S-19264T (=DSM 44701T), isolated from a smear-ripened cheese.</title>
        <authorList>
            <consortium name="US DOE Joint Genome Institute (JGI-PGF)"/>
            <person name="Walter F."/>
            <person name="Albersmeier A."/>
            <person name="Kalinowski J."/>
            <person name="Ruckert C."/>
        </authorList>
    </citation>
    <scope>NUCLEOTIDE SEQUENCE</scope>
    <source>
        <strain evidence="4">CGMCC 1.15447</strain>
    </source>
</reference>
<feature type="domain" description="PDZ" evidence="3">
    <location>
        <begin position="44"/>
        <end position="126"/>
    </location>
</feature>
<comment type="similarity">
    <text evidence="1">Belongs to the peptidase S1C family.</text>
</comment>
<organism evidence="4 5">
    <name type="scientific">Edaphobacter acidisoli</name>
    <dbReference type="NCBI Taxonomy" id="2040573"/>
    <lineage>
        <taxon>Bacteria</taxon>
        <taxon>Pseudomonadati</taxon>
        <taxon>Acidobacteriota</taxon>
        <taxon>Terriglobia</taxon>
        <taxon>Terriglobales</taxon>
        <taxon>Acidobacteriaceae</taxon>
        <taxon>Edaphobacter</taxon>
    </lineage>
</organism>
<dbReference type="GO" id="GO:0008236">
    <property type="term" value="F:serine-type peptidase activity"/>
    <property type="evidence" value="ECO:0007669"/>
    <property type="project" value="UniProtKB-KW"/>
</dbReference>
<feature type="chain" id="PRO_5037631840" description="PDZ domain-containing protein" evidence="2">
    <location>
        <begin position="27"/>
        <end position="321"/>
    </location>
</feature>
<dbReference type="PANTHER" id="PTHR22939:SF129">
    <property type="entry name" value="SERINE PROTEASE HTRA2, MITOCHONDRIAL"/>
    <property type="match status" value="1"/>
</dbReference>
<name>A0A916W6M1_9BACT</name>
<dbReference type="Pfam" id="PF13180">
    <property type="entry name" value="PDZ_2"/>
    <property type="match status" value="1"/>
</dbReference>
<dbReference type="SMART" id="SM00228">
    <property type="entry name" value="PDZ"/>
    <property type="match status" value="2"/>
</dbReference>
<dbReference type="Proteomes" id="UP000648801">
    <property type="component" value="Unassembled WGS sequence"/>
</dbReference>
<accession>A0A916W6M1</accession>
<dbReference type="RefSeq" id="WP_188759355.1">
    <property type="nucleotide sequence ID" value="NZ_BMJB01000001.1"/>
</dbReference>
<keyword evidence="5" id="KW-1185">Reference proteome</keyword>
<evidence type="ECO:0000313" key="4">
    <source>
        <dbReference type="EMBL" id="GGA70430.1"/>
    </source>
</evidence>
<dbReference type="InterPro" id="IPR041489">
    <property type="entry name" value="PDZ_6"/>
</dbReference>
<evidence type="ECO:0000313" key="5">
    <source>
        <dbReference type="Proteomes" id="UP000648801"/>
    </source>
</evidence>
<dbReference type="AlphaFoldDB" id="A0A916W6M1"/>
<reference evidence="4" key="2">
    <citation type="submission" date="2020-09" db="EMBL/GenBank/DDBJ databases">
        <authorList>
            <person name="Sun Q."/>
            <person name="Zhou Y."/>
        </authorList>
    </citation>
    <scope>NUCLEOTIDE SEQUENCE</scope>
    <source>
        <strain evidence="4">CGMCC 1.15447</strain>
    </source>
</reference>
<dbReference type="PROSITE" id="PS50106">
    <property type="entry name" value="PDZ"/>
    <property type="match status" value="2"/>
</dbReference>
<dbReference type="InterPro" id="IPR036034">
    <property type="entry name" value="PDZ_sf"/>
</dbReference>
<proteinExistence type="inferred from homology"/>
<feature type="domain" description="PDZ" evidence="3">
    <location>
        <begin position="190"/>
        <end position="276"/>
    </location>
</feature>
<protein>
    <recommendedName>
        <fullName evidence="3">PDZ domain-containing protein</fullName>
    </recommendedName>
</protein>
<dbReference type="EMBL" id="BMJB01000001">
    <property type="protein sequence ID" value="GGA70430.1"/>
    <property type="molecule type" value="Genomic_DNA"/>
</dbReference>
<dbReference type="SUPFAM" id="SSF50156">
    <property type="entry name" value="PDZ domain-like"/>
    <property type="match status" value="2"/>
</dbReference>
<dbReference type="Pfam" id="PF17820">
    <property type="entry name" value="PDZ_6"/>
    <property type="match status" value="1"/>
</dbReference>
<evidence type="ECO:0000256" key="1">
    <source>
        <dbReference type="ARBA" id="ARBA00010541"/>
    </source>
</evidence>
<feature type="signal peptide" evidence="2">
    <location>
        <begin position="1"/>
        <end position="26"/>
    </location>
</feature>
<evidence type="ECO:0000256" key="2">
    <source>
        <dbReference type="SAM" id="SignalP"/>
    </source>
</evidence>
<dbReference type="InterPro" id="IPR001478">
    <property type="entry name" value="PDZ"/>
</dbReference>
<sequence length="321" mass="34157">MSRKHHLALGVLAIAAVVCLPACVFAAAGVGSGHGSSSSKVTPGYLGIDVRDVTDDQVKPLKLKEARGAEIIDVDHDGPASKAGIQLHDVVVEMNGQMIDTQAQLRKMLREIPAGRMVSFVINRNGQQQTISVQMANREEVEREAWQQRYRVPAPDTALASGFLRSDAASAASVPAPDGPKGHRDFLGMTMILSSSFTGAKLEVMGPQLAEYFGAQGAGLLVRSVDADSPADQAGMKAGDVVVRVNQVPVASGTDWSKTIRENRGKPVSIVVLRDKREHTLSLTPDSKKRSSLRMGSGIEQYLNGVENGVESGVGRLVAEL</sequence>
<gene>
    <name evidence="4" type="ORF">GCM10011507_22480</name>
</gene>
<dbReference type="PANTHER" id="PTHR22939">
    <property type="entry name" value="SERINE PROTEASE FAMILY S1C HTRA-RELATED"/>
    <property type="match status" value="1"/>
</dbReference>
<comment type="caution">
    <text evidence="4">The sequence shown here is derived from an EMBL/GenBank/DDBJ whole genome shotgun (WGS) entry which is preliminary data.</text>
</comment>
<evidence type="ECO:0000259" key="3">
    <source>
        <dbReference type="PROSITE" id="PS50106"/>
    </source>
</evidence>
<keyword evidence="2" id="KW-0732">Signal</keyword>